<sequence>MRLILMRHSGEKGFALPMAMGMGLFLLLIGMMMMYRSQGDRVSASTQKATSQGLSAAETGVSRYQYLLNSNRAITTYPNTSWTSAPGLSSCSGGNTTTVTSYSSTAWQDVDPIVSGDSNLLKEEKRSKGQYKLISYTYQPTTGTTATAPGTSTLVVQGRVNQNTQNGDGSSATKDIGTSTTQIEVKIPIQVGDLSNTPIPGLWLTTGATGNNTIDADVLLNDCGASLSGVTVTTGRTKNYTSLSFPSLPTKPTFITSPKSHVLGTINSTTVMGNLGATGNPHKTLTLPRTGDTANSSGVYEYSVTSMDIPNNSKLVITPGQKVKIYLDGGITKGSQILHDCSTAGTGVTCKPTDFQIFGYGASGTEICTNGNNKIEAFIFAPNYTVGAAGTGGSTGGFKGSVWAKSWSNGSSCGSNTSNTTVQQNATWTEIGLTPSNLPPKLGNISTWQRQEVP</sequence>
<accession>A0A2T1C6Z3</accession>
<dbReference type="Proteomes" id="UP000238762">
    <property type="component" value="Unassembled WGS sequence"/>
</dbReference>
<feature type="domain" description="DUF7305" evidence="2">
    <location>
        <begin position="308"/>
        <end position="411"/>
    </location>
</feature>
<evidence type="ECO:0000259" key="2">
    <source>
        <dbReference type="Pfam" id="PF23981"/>
    </source>
</evidence>
<name>A0A2T1C6Z3_9CYAN</name>
<evidence type="ECO:0000313" key="4">
    <source>
        <dbReference type="Proteomes" id="UP000238762"/>
    </source>
</evidence>
<keyword evidence="1" id="KW-1133">Transmembrane helix</keyword>
<gene>
    <name evidence="3" type="ORF">C7B64_05760</name>
</gene>
<organism evidence="3 4">
    <name type="scientific">Merismopedia glauca CCAP 1448/3</name>
    <dbReference type="NCBI Taxonomy" id="1296344"/>
    <lineage>
        <taxon>Bacteria</taxon>
        <taxon>Bacillati</taxon>
        <taxon>Cyanobacteriota</taxon>
        <taxon>Cyanophyceae</taxon>
        <taxon>Synechococcales</taxon>
        <taxon>Merismopediaceae</taxon>
        <taxon>Merismopedia</taxon>
    </lineage>
</organism>
<dbReference type="EMBL" id="PVWJ01000019">
    <property type="protein sequence ID" value="PSB04040.1"/>
    <property type="molecule type" value="Genomic_DNA"/>
</dbReference>
<keyword evidence="1" id="KW-0472">Membrane</keyword>
<dbReference type="InterPro" id="IPR055729">
    <property type="entry name" value="DUF7305"/>
</dbReference>
<feature type="transmembrane region" description="Helical" evidence="1">
    <location>
        <begin position="12"/>
        <end position="35"/>
    </location>
</feature>
<reference evidence="3 4" key="1">
    <citation type="submission" date="2018-02" db="EMBL/GenBank/DDBJ databases">
        <authorList>
            <person name="Cohen D.B."/>
            <person name="Kent A.D."/>
        </authorList>
    </citation>
    <scope>NUCLEOTIDE SEQUENCE [LARGE SCALE GENOMIC DNA]</scope>
    <source>
        <strain evidence="3 4">CCAP 1448/3</strain>
    </source>
</reference>
<keyword evidence="4" id="KW-1185">Reference proteome</keyword>
<evidence type="ECO:0000313" key="3">
    <source>
        <dbReference type="EMBL" id="PSB04040.1"/>
    </source>
</evidence>
<proteinExistence type="predicted"/>
<evidence type="ECO:0000256" key="1">
    <source>
        <dbReference type="SAM" id="Phobius"/>
    </source>
</evidence>
<keyword evidence="1" id="KW-0812">Transmembrane</keyword>
<protein>
    <recommendedName>
        <fullName evidence="2">DUF7305 domain-containing protein</fullName>
    </recommendedName>
</protein>
<dbReference type="AlphaFoldDB" id="A0A2T1C6Z3"/>
<reference evidence="3 4" key="2">
    <citation type="submission" date="2018-03" db="EMBL/GenBank/DDBJ databases">
        <title>The ancient ancestry and fast evolution of plastids.</title>
        <authorList>
            <person name="Moore K.R."/>
            <person name="Magnabosco C."/>
            <person name="Momper L."/>
            <person name="Gold D.A."/>
            <person name="Bosak T."/>
            <person name="Fournier G.P."/>
        </authorList>
    </citation>
    <scope>NUCLEOTIDE SEQUENCE [LARGE SCALE GENOMIC DNA]</scope>
    <source>
        <strain evidence="3 4">CCAP 1448/3</strain>
    </source>
</reference>
<dbReference type="Pfam" id="PF23981">
    <property type="entry name" value="DUF7305"/>
    <property type="match status" value="1"/>
</dbReference>
<comment type="caution">
    <text evidence="3">The sequence shown here is derived from an EMBL/GenBank/DDBJ whole genome shotgun (WGS) entry which is preliminary data.</text>
</comment>